<feature type="signal peptide" evidence="2">
    <location>
        <begin position="1"/>
        <end position="22"/>
    </location>
</feature>
<gene>
    <name evidence="3" type="ORF">F0415_09485</name>
</gene>
<keyword evidence="2" id="KW-0732">Signal</keyword>
<evidence type="ECO:0000256" key="2">
    <source>
        <dbReference type="SAM" id="SignalP"/>
    </source>
</evidence>
<dbReference type="AlphaFoldDB" id="A0A5B2Z708"/>
<dbReference type="InterPro" id="IPR010131">
    <property type="entry name" value="MdtP/NodT-like"/>
</dbReference>
<evidence type="ECO:0000313" key="4">
    <source>
        <dbReference type="Proteomes" id="UP000322165"/>
    </source>
</evidence>
<dbReference type="Proteomes" id="UP000322165">
    <property type="component" value="Unassembled WGS sequence"/>
</dbReference>
<dbReference type="PANTHER" id="PTHR30203:SF24">
    <property type="entry name" value="BLR4935 PROTEIN"/>
    <property type="match status" value="1"/>
</dbReference>
<dbReference type="SUPFAM" id="SSF56954">
    <property type="entry name" value="Outer membrane efflux proteins (OEP)"/>
    <property type="match status" value="1"/>
</dbReference>
<dbReference type="EMBL" id="VUOD01000006">
    <property type="protein sequence ID" value="KAA2284558.1"/>
    <property type="molecule type" value="Genomic_DNA"/>
</dbReference>
<proteinExistence type="inferred from homology"/>
<accession>A0A5B2Z708</accession>
<organism evidence="3 4">
    <name type="scientific">Arenimonas fontis</name>
    <dbReference type="NCBI Taxonomy" id="2608255"/>
    <lineage>
        <taxon>Bacteria</taxon>
        <taxon>Pseudomonadati</taxon>
        <taxon>Pseudomonadota</taxon>
        <taxon>Gammaproteobacteria</taxon>
        <taxon>Lysobacterales</taxon>
        <taxon>Lysobacteraceae</taxon>
        <taxon>Arenimonas</taxon>
    </lineage>
</organism>
<sequence>MNTKAAMAALWCCVVLALPAWAAAPSRPLDLRQAFSLTLDRHPDLRRLPLEQAIVYADVDVAAQKPAWVAGASLENVLGSGDYRGADGAELTLSLGSVLESPARREARIGVAQSRMSGLDVEAEARRLDLLAEVARRYLDVLALQEEAIALEATLAQRGKAADAARRRVAAGASPSSVQLGAEAALARAELELARTQAAVDAARRRLALMWGGEPTGPVAGELLTLPATPDFASLALLLDRTPELQRFASEARVREARLQLAQSQSRPDLEWQVGVRRLQGSDDWALMGGLSVPLGNRRRAEPGIRAARAELDALALEREAGELDLRATLAEAHGRLQVDALAVRQTTDKVLPALERAESAAGRAYRAGALSYLEWAQLQAELLSARRDRIAAARDFHRALIEIQRLTAEPFVLADRAPSETTP</sequence>
<reference evidence="3 4" key="1">
    <citation type="submission" date="2019-09" db="EMBL/GenBank/DDBJ databases">
        <title>Arenimonas chukotkensis sp. nov., a bacterium isolated from Chukotka hot spring, Arctic region, Russia.</title>
        <authorList>
            <person name="Zayulina K.S."/>
            <person name="Prokofeva M.I."/>
            <person name="Elcheninov A.G."/>
            <person name="Novikov A."/>
            <person name="Kochetkova T.V."/>
            <person name="Kublanov I.V."/>
        </authorList>
    </citation>
    <scope>NUCLEOTIDE SEQUENCE [LARGE SCALE GENOMIC DNA]</scope>
    <source>
        <strain evidence="3 4">3729k</strain>
    </source>
</reference>
<dbReference type="Gene3D" id="1.20.1600.10">
    <property type="entry name" value="Outer membrane efflux proteins (OEP)"/>
    <property type="match status" value="1"/>
</dbReference>
<dbReference type="Pfam" id="PF02321">
    <property type="entry name" value="OEP"/>
    <property type="match status" value="2"/>
</dbReference>
<evidence type="ECO:0000313" key="3">
    <source>
        <dbReference type="EMBL" id="KAA2284558.1"/>
    </source>
</evidence>
<dbReference type="InterPro" id="IPR003423">
    <property type="entry name" value="OMP_efflux"/>
</dbReference>
<evidence type="ECO:0000256" key="1">
    <source>
        <dbReference type="ARBA" id="ARBA00007613"/>
    </source>
</evidence>
<comment type="caution">
    <text evidence="3">The sequence shown here is derived from an EMBL/GenBank/DDBJ whole genome shotgun (WGS) entry which is preliminary data.</text>
</comment>
<protein>
    <submittedName>
        <fullName evidence="3">TolC family protein</fullName>
    </submittedName>
</protein>
<feature type="chain" id="PRO_5022991047" evidence="2">
    <location>
        <begin position="23"/>
        <end position="424"/>
    </location>
</feature>
<reference evidence="3 4" key="2">
    <citation type="submission" date="2019-09" db="EMBL/GenBank/DDBJ databases">
        <authorList>
            <person name="Mazur A."/>
        </authorList>
    </citation>
    <scope>NUCLEOTIDE SEQUENCE [LARGE SCALE GENOMIC DNA]</scope>
    <source>
        <strain evidence="3 4">3729k</strain>
    </source>
</reference>
<comment type="similarity">
    <text evidence="1">Belongs to the outer membrane factor (OMF) (TC 1.B.17) family.</text>
</comment>
<dbReference type="PANTHER" id="PTHR30203">
    <property type="entry name" value="OUTER MEMBRANE CATION EFFLUX PROTEIN"/>
    <property type="match status" value="1"/>
</dbReference>
<dbReference type="GO" id="GO:0015562">
    <property type="term" value="F:efflux transmembrane transporter activity"/>
    <property type="evidence" value="ECO:0007669"/>
    <property type="project" value="InterPro"/>
</dbReference>
<name>A0A5B2Z708_9GAMM</name>
<keyword evidence="4" id="KW-1185">Reference proteome</keyword>